<dbReference type="EMBL" id="HF935360">
    <property type="protein sequence ID" value="CCX07656.1"/>
    <property type="molecule type" value="Genomic_DNA"/>
</dbReference>
<dbReference type="AlphaFoldDB" id="U4L5E1"/>
<organism evidence="3 4">
    <name type="scientific">Pyronema omphalodes (strain CBS 100304)</name>
    <name type="common">Pyronema confluens</name>
    <dbReference type="NCBI Taxonomy" id="1076935"/>
    <lineage>
        <taxon>Eukaryota</taxon>
        <taxon>Fungi</taxon>
        <taxon>Dikarya</taxon>
        <taxon>Ascomycota</taxon>
        <taxon>Pezizomycotina</taxon>
        <taxon>Pezizomycetes</taxon>
        <taxon>Pezizales</taxon>
        <taxon>Pyronemataceae</taxon>
        <taxon>Pyronema</taxon>
    </lineage>
</organism>
<feature type="domain" description="Thioredoxin" evidence="2">
    <location>
        <begin position="80"/>
        <end position="155"/>
    </location>
</feature>
<evidence type="ECO:0000313" key="4">
    <source>
        <dbReference type="Proteomes" id="UP000018144"/>
    </source>
</evidence>
<evidence type="ECO:0000313" key="3">
    <source>
        <dbReference type="EMBL" id="CCX07656.1"/>
    </source>
</evidence>
<dbReference type="InterPro" id="IPR036249">
    <property type="entry name" value="Thioredoxin-like_sf"/>
</dbReference>
<dbReference type="PANTHER" id="PTHR21148">
    <property type="entry name" value="THIOREDOXIN DOMAIN-CONTAINING PROTEIN 9"/>
    <property type="match status" value="1"/>
</dbReference>
<gene>
    <name evidence="3" type="ORF">PCON_07245</name>
</gene>
<feature type="compositionally biased region" description="Basic and acidic residues" evidence="1">
    <location>
        <begin position="195"/>
        <end position="214"/>
    </location>
</feature>
<protein>
    <submittedName>
        <fullName evidence="3">Similar to Thioredoxin domain-containing protein C2F3.12c acc. no. O14095</fullName>
    </submittedName>
</protein>
<dbReference type="OrthoDB" id="10257948at2759"/>
<proteinExistence type="predicted"/>
<dbReference type="Proteomes" id="UP000018144">
    <property type="component" value="Unassembled WGS sequence"/>
</dbReference>
<sequence>MSRPLDETVTELLDRRPAVHDEDDDDDELFRELEEDPGPAALREKRAQEIADVLRTVKQQRADGAGTYLDLPDEEAVMRITTNNTNSLVHFYKSDFRRCHILDSHLSYLAPRHTECRFLKIDVLKAPFLVEKLGIRELPCLVAYVDGEQTLKMKGFGLVGNSDNFRTVYLEELLVEQGGVFERVKCTEDDGPGGGDERGEREQKKGTIREKAREEEDDDDWD</sequence>
<evidence type="ECO:0000256" key="1">
    <source>
        <dbReference type="SAM" id="MobiDB-lite"/>
    </source>
</evidence>
<dbReference type="eggNOG" id="KOG1672">
    <property type="taxonomic scope" value="Eukaryota"/>
</dbReference>
<name>U4L5E1_PYROM</name>
<dbReference type="STRING" id="1076935.U4L5E1"/>
<dbReference type="SUPFAM" id="SSF52833">
    <property type="entry name" value="Thioredoxin-like"/>
    <property type="match status" value="1"/>
</dbReference>
<dbReference type="OMA" id="CVIAFID"/>
<accession>U4L5E1</accession>
<dbReference type="InterPro" id="IPR013766">
    <property type="entry name" value="Thioredoxin_domain"/>
</dbReference>
<reference evidence="3 4" key="1">
    <citation type="journal article" date="2013" name="PLoS Genet.">
        <title>The genome and development-dependent transcriptomes of Pyronema confluens: a window into fungal evolution.</title>
        <authorList>
            <person name="Traeger S."/>
            <person name="Altegoer F."/>
            <person name="Freitag M."/>
            <person name="Gabaldon T."/>
            <person name="Kempken F."/>
            <person name="Kumar A."/>
            <person name="Marcet-Houben M."/>
            <person name="Poggeler S."/>
            <person name="Stajich J.E."/>
            <person name="Nowrousian M."/>
        </authorList>
    </citation>
    <scope>NUCLEOTIDE SEQUENCE [LARGE SCALE GENOMIC DNA]</scope>
    <source>
        <strain evidence="4">CBS 100304</strain>
        <tissue evidence="3">Vegetative mycelium</tissue>
    </source>
</reference>
<dbReference type="Gene3D" id="3.40.30.10">
    <property type="entry name" value="Glutaredoxin"/>
    <property type="match status" value="1"/>
</dbReference>
<evidence type="ECO:0000259" key="2">
    <source>
        <dbReference type="Pfam" id="PF00085"/>
    </source>
</evidence>
<feature type="region of interest" description="Disordered" evidence="1">
    <location>
        <begin position="1"/>
        <end position="29"/>
    </location>
</feature>
<keyword evidence="4" id="KW-1185">Reference proteome</keyword>
<dbReference type="Pfam" id="PF00085">
    <property type="entry name" value="Thioredoxin"/>
    <property type="match status" value="1"/>
</dbReference>
<feature type="region of interest" description="Disordered" evidence="1">
    <location>
        <begin position="185"/>
        <end position="222"/>
    </location>
</feature>
<feature type="compositionally biased region" description="Basic and acidic residues" evidence="1">
    <location>
        <begin position="1"/>
        <end position="20"/>
    </location>
</feature>